<comment type="subcellular location">
    <subcellularLocation>
        <location evidence="1">Membrane</location>
    </subcellularLocation>
</comment>
<sequence>MASGTFVSVSRSQTLFMCYFYMIVGPLAIVANLINLTVFLSDSKMRRIQILSIALYFGEIINGISYIMTGYGRLWHYQQGILFSNTTVRDCNINHNWVVWLIMGTEIPAMLVIAISVERILAVTKPAWFNRKWKTSTKFLCIIAVAVVEMLSLLASGFSARHEPRVVYTHHCAIIDSTSKAYSTTHFAFIALAYVVSFVSLVIVYVTTRVSCTFTLL</sequence>
<dbReference type="PANTHER" id="PTHR23360:SF69">
    <property type="entry name" value="G-PROTEIN COUPLED RECEPTORS FAMILY 1 PROFILE DOMAIN-CONTAINING PROTEIN-RELATED"/>
    <property type="match status" value="1"/>
</dbReference>
<evidence type="ECO:0000313" key="7">
    <source>
        <dbReference type="Proteomes" id="UP000046393"/>
    </source>
</evidence>
<dbReference type="PANTHER" id="PTHR23360">
    <property type="entry name" value="G-PROTEIN COUPLED RECEPTORS FAMILY 1 PROFILE DOMAIN-CONTAINING PROTEIN-RELATED"/>
    <property type="match status" value="1"/>
</dbReference>
<evidence type="ECO:0000313" key="8">
    <source>
        <dbReference type="WBParaSite" id="SMUV_0000620401-mRNA-1"/>
    </source>
</evidence>
<evidence type="ECO:0000256" key="2">
    <source>
        <dbReference type="ARBA" id="ARBA00022692"/>
    </source>
</evidence>
<feature type="transmembrane region" description="Helical" evidence="5">
    <location>
        <begin position="53"/>
        <end position="77"/>
    </location>
</feature>
<dbReference type="Gene3D" id="1.20.1070.10">
    <property type="entry name" value="Rhodopsin 7-helix transmembrane proteins"/>
    <property type="match status" value="1"/>
</dbReference>
<dbReference type="InterPro" id="IPR017452">
    <property type="entry name" value="GPCR_Rhodpsn_7TM"/>
</dbReference>
<evidence type="ECO:0000259" key="6">
    <source>
        <dbReference type="PROSITE" id="PS50262"/>
    </source>
</evidence>
<keyword evidence="3 5" id="KW-1133">Transmembrane helix</keyword>
<keyword evidence="7" id="KW-1185">Reference proteome</keyword>
<organism evidence="7 8">
    <name type="scientific">Syphacia muris</name>
    <dbReference type="NCBI Taxonomy" id="451379"/>
    <lineage>
        <taxon>Eukaryota</taxon>
        <taxon>Metazoa</taxon>
        <taxon>Ecdysozoa</taxon>
        <taxon>Nematoda</taxon>
        <taxon>Chromadorea</taxon>
        <taxon>Rhabditida</taxon>
        <taxon>Spirurina</taxon>
        <taxon>Oxyuridomorpha</taxon>
        <taxon>Oxyuroidea</taxon>
        <taxon>Oxyuridae</taxon>
        <taxon>Syphacia</taxon>
    </lineage>
</organism>
<dbReference type="Proteomes" id="UP000046393">
    <property type="component" value="Unplaced"/>
</dbReference>
<feature type="transmembrane region" description="Helical" evidence="5">
    <location>
        <begin position="139"/>
        <end position="158"/>
    </location>
</feature>
<evidence type="ECO:0000256" key="3">
    <source>
        <dbReference type="ARBA" id="ARBA00022989"/>
    </source>
</evidence>
<feature type="domain" description="G-protein coupled receptors family 1 profile" evidence="6">
    <location>
        <begin position="31"/>
        <end position="217"/>
    </location>
</feature>
<dbReference type="PROSITE" id="PS50262">
    <property type="entry name" value="G_PROTEIN_RECEP_F1_2"/>
    <property type="match status" value="1"/>
</dbReference>
<dbReference type="GO" id="GO:0016020">
    <property type="term" value="C:membrane"/>
    <property type="evidence" value="ECO:0007669"/>
    <property type="project" value="UniProtKB-SubCell"/>
</dbReference>
<evidence type="ECO:0000256" key="4">
    <source>
        <dbReference type="ARBA" id="ARBA00023136"/>
    </source>
</evidence>
<reference evidence="8" key="1">
    <citation type="submission" date="2017-02" db="UniProtKB">
        <authorList>
            <consortium name="WormBaseParasite"/>
        </authorList>
    </citation>
    <scope>IDENTIFICATION</scope>
</reference>
<accession>A0A0N5ANL3</accession>
<feature type="transmembrane region" description="Helical" evidence="5">
    <location>
        <begin position="187"/>
        <end position="207"/>
    </location>
</feature>
<keyword evidence="2 5" id="KW-0812">Transmembrane</keyword>
<evidence type="ECO:0000256" key="5">
    <source>
        <dbReference type="SAM" id="Phobius"/>
    </source>
</evidence>
<feature type="transmembrane region" description="Helical" evidence="5">
    <location>
        <begin position="20"/>
        <end position="41"/>
    </location>
</feature>
<name>A0A0N5ANL3_9BILA</name>
<dbReference type="WBParaSite" id="SMUV_0000620401-mRNA-1">
    <property type="protein sequence ID" value="SMUV_0000620401-mRNA-1"/>
    <property type="gene ID" value="SMUV_0000620401"/>
</dbReference>
<keyword evidence="4 5" id="KW-0472">Membrane</keyword>
<feature type="transmembrane region" description="Helical" evidence="5">
    <location>
        <begin position="97"/>
        <end position="118"/>
    </location>
</feature>
<dbReference type="InterPro" id="IPR047130">
    <property type="entry name" value="7TM_GPCR_Srsx_nematod"/>
</dbReference>
<protein>
    <submittedName>
        <fullName evidence="8">G_PROTEIN_RECEP_F1_2 domain-containing protein</fullName>
    </submittedName>
</protein>
<evidence type="ECO:0000256" key="1">
    <source>
        <dbReference type="ARBA" id="ARBA00004370"/>
    </source>
</evidence>
<dbReference type="SUPFAM" id="SSF81321">
    <property type="entry name" value="Family A G protein-coupled receptor-like"/>
    <property type="match status" value="1"/>
</dbReference>
<proteinExistence type="predicted"/>
<dbReference type="AlphaFoldDB" id="A0A0N5ANL3"/>